<dbReference type="RefSeq" id="WP_202748363.1">
    <property type="nucleotide sequence ID" value="NZ_JAESWC010000002.1"/>
</dbReference>
<evidence type="ECO:0000256" key="1">
    <source>
        <dbReference type="ARBA" id="ARBA00008007"/>
    </source>
</evidence>
<sequence length="223" mass="25522">MGNGFIRFIKQSMLSVIYSTNENCIICNSENVDEKLICSRCFKKIETINKSFSINKDNRDFQCFSAAYYTTVISELVKKLKYKSNFLSGEFLGSLLIDLINMNSIDYDLISYIPMTRKGLRQRGFNQSKFLASIIAENFNVKLKDILSKSRETKDQIGLDDEERWQNLSSCFKVKNKDTIMNKKILLIDDVITTGATAFYCSEQLIKNGAEKVTILTVAKSRL</sequence>
<evidence type="ECO:0000313" key="3">
    <source>
        <dbReference type="EMBL" id="MBL4935773.1"/>
    </source>
</evidence>
<proteinExistence type="inferred from homology"/>
<dbReference type="PANTHER" id="PTHR47505:SF1">
    <property type="entry name" value="DNA UTILIZATION PROTEIN YHGH"/>
    <property type="match status" value="1"/>
</dbReference>
<dbReference type="InterPro" id="IPR000836">
    <property type="entry name" value="PRTase_dom"/>
</dbReference>
<gene>
    <name evidence="3" type="ORF">JK636_08380</name>
</gene>
<dbReference type="EMBL" id="JAESWC010000002">
    <property type="protein sequence ID" value="MBL4935773.1"/>
    <property type="molecule type" value="Genomic_DNA"/>
</dbReference>
<organism evidence="3 4">
    <name type="scientific">Clostridium rhizosphaerae</name>
    <dbReference type="NCBI Taxonomy" id="2803861"/>
    <lineage>
        <taxon>Bacteria</taxon>
        <taxon>Bacillati</taxon>
        <taxon>Bacillota</taxon>
        <taxon>Clostridia</taxon>
        <taxon>Eubacteriales</taxon>
        <taxon>Clostridiaceae</taxon>
        <taxon>Clostridium</taxon>
    </lineage>
</organism>
<dbReference type="InterPro" id="IPR029057">
    <property type="entry name" value="PRTase-like"/>
</dbReference>
<dbReference type="CDD" id="cd06223">
    <property type="entry name" value="PRTases_typeI"/>
    <property type="match status" value="1"/>
</dbReference>
<keyword evidence="4" id="KW-1185">Reference proteome</keyword>
<comment type="caution">
    <text evidence="3">The sequence shown here is derived from an EMBL/GenBank/DDBJ whole genome shotgun (WGS) entry which is preliminary data.</text>
</comment>
<dbReference type="Pfam" id="PF00156">
    <property type="entry name" value="Pribosyltran"/>
    <property type="match status" value="1"/>
</dbReference>
<comment type="similarity">
    <text evidence="1">Belongs to the ComF/GntX family.</text>
</comment>
<dbReference type="Proteomes" id="UP000632377">
    <property type="component" value="Unassembled WGS sequence"/>
</dbReference>
<dbReference type="InterPro" id="IPR051910">
    <property type="entry name" value="ComF/GntX_DNA_util-trans"/>
</dbReference>
<feature type="domain" description="Phosphoribosyltransferase" evidence="2">
    <location>
        <begin position="131"/>
        <end position="219"/>
    </location>
</feature>
<evidence type="ECO:0000313" key="4">
    <source>
        <dbReference type="Proteomes" id="UP000632377"/>
    </source>
</evidence>
<protein>
    <submittedName>
        <fullName evidence="3">ComF family protein</fullName>
    </submittedName>
</protein>
<evidence type="ECO:0000259" key="2">
    <source>
        <dbReference type="Pfam" id="PF00156"/>
    </source>
</evidence>
<accession>A0ABS1T8W1</accession>
<dbReference type="PANTHER" id="PTHR47505">
    <property type="entry name" value="DNA UTILIZATION PROTEIN YHGH"/>
    <property type="match status" value="1"/>
</dbReference>
<reference evidence="3 4" key="1">
    <citation type="submission" date="2021-01" db="EMBL/GenBank/DDBJ databases">
        <title>Genome public.</title>
        <authorList>
            <person name="Liu C."/>
            <person name="Sun Q."/>
        </authorList>
    </citation>
    <scope>NUCLEOTIDE SEQUENCE [LARGE SCALE GENOMIC DNA]</scope>
    <source>
        <strain evidence="3 4">YIM B02515</strain>
    </source>
</reference>
<dbReference type="SUPFAM" id="SSF53271">
    <property type="entry name" value="PRTase-like"/>
    <property type="match status" value="1"/>
</dbReference>
<name>A0ABS1T8W1_9CLOT</name>
<dbReference type="Gene3D" id="3.40.50.2020">
    <property type="match status" value="1"/>
</dbReference>